<evidence type="ECO:0000313" key="2">
    <source>
        <dbReference type="EMBL" id="SDI36881.1"/>
    </source>
</evidence>
<evidence type="ECO:0000256" key="1">
    <source>
        <dbReference type="SAM" id="Phobius"/>
    </source>
</evidence>
<dbReference type="AlphaFoldDB" id="A0A1G8K0C6"/>
<gene>
    <name evidence="2" type="ORF">SAMN05421804_102161</name>
</gene>
<feature type="transmembrane region" description="Helical" evidence="1">
    <location>
        <begin position="59"/>
        <end position="79"/>
    </location>
</feature>
<dbReference type="EMBL" id="FNDZ01000002">
    <property type="protein sequence ID" value="SDI36881.1"/>
    <property type="molecule type" value="Genomic_DNA"/>
</dbReference>
<keyword evidence="1" id="KW-0812">Transmembrane</keyword>
<reference evidence="2 3" key="1">
    <citation type="submission" date="2016-10" db="EMBL/GenBank/DDBJ databases">
        <authorList>
            <person name="de Groot N.N."/>
        </authorList>
    </citation>
    <scope>NUCLEOTIDE SEQUENCE [LARGE SCALE GENOMIC DNA]</scope>
    <source>
        <strain evidence="2 3">CGMCC 1.5058</strain>
    </source>
</reference>
<accession>A0A1G8K0C6</accession>
<name>A0A1G8K0C6_9CLOT</name>
<organism evidence="2 3">
    <name type="scientific">Proteiniclasticum ruminis</name>
    <dbReference type="NCBI Taxonomy" id="398199"/>
    <lineage>
        <taxon>Bacteria</taxon>
        <taxon>Bacillati</taxon>
        <taxon>Bacillota</taxon>
        <taxon>Clostridia</taxon>
        <taxon>Eubacteriales</taxon>
        <taxon>Clostridiaceae</taxon>
        <taxon>Proteiniclasticum</taxon>
    </lineage>
</organism>
<evidence type="ECO:0000313" key="3">
    <source>
        <dbReference type="Proteomes" id="UP000183255"/>
    </source>
</evidence>
<sequence length="153" mass="17251">MNQKNKKLQYTEVWGDTVIIRELFTAVLIGIVLTMSFYLLGEKIFVGNPNIEESLAKGYSLLIGITGCILSGAISAKLFRPKRNIEEKLEQNEVEEILKLAGMTLEEETEALSIVDPAIIKEMEDLELWSFLALIPEGTPNYKPEYRERNGGN</sequence>
<proteinExistence type="predicted"/>
<keyword evidence="1" id="KW-0472">Membrane</keyword>
<protein>
    <submittedName>
        <fullName evidence="2">Uncharacterized protein</fullName>
    </submittedName>
</protein>
<feature type="transmembrane region" description="Helical" evidence="1">
    <location>
        <begin position="20"/>
        <end position="39"/>
    </location>
</feature>
<keyword evidence="1" id="KW-1133">Transmembrane helix</keyword>
<dbReference type="RefSeq" id="WP_031577706.1">
    <property type="nucleotide sequence ID" value="NZ_FNDZ01000002.1"/>
</dbReference>
<dbReference type="Proteomes" id="UP000183255">
    <property type="component" value="Unassembled WGS sequence"/>
</dbReference>